<dbReference type="Proteomes" id="UP000828251">
    <property type="component" value="Unassembled WGS sequence"/>
</dbReference>
<keyword evidence="3" id="KW-1185">Reference proteome</keyword>
<evidence type="ECO:0000256" key="1">
    <source>
        <dbReference type="SAM" id="MobiDB-lite"/>
    </source>
</evidence>
<accession>A0A9D3UXE1</accession>
<gene>
    <name evidence="2" type="ORF">J1N35_029174</name>
</gene>
<feature type="region of interest" description="Disordered" evidence="1">
    <location>
        <begin position="158"/>
        <end position="179"/>
    </location>
</feature>
<organism evidence="2 3">
    <name type="scientific">Gossypium stocksii</name>
    <dbReference type="NCBI Taxonomy" id="47602"/>
    <lineage>
        <taxon>Eukaryota</taxon>
        <taxon>Viridiplantae</taxon>
        <taxon>Streptophyta</taxon>
        <taxon>Embryophyta</taxon>
        <taxon>Tracheophyta</taxon>
        <taxon>Spermatophyta</taxon>
        <taxon>Magnoliopsida</taxon>
        <taxon>eudicotyledons</taxon>
        <taxon>Gunneridae</taxon>
        <taxon>Pentapetalae</taxon>
        <taxon>rosids</taxon>
        <taxon>malvids</taxon>
        <taxon>Malvales</taxon>
        <taxon>Malvaceae</taxon>
        <taxon>Malvoideae</taxon>
        <taxon>Gossypium</taxon>
    </lineage>
</organism>
<dbReference type="AlphaFoldDB" id="A0A9D3UXE1"/>
<name>A0A9D3UXE1_9ROSI</name>
<reference evidence="2 3" key="1">
    <citation type="journal article" date="2021" name="Plant Biotechnol. J.">
        <title>Multi-omics assisted identification of the key and species-specific regulatory components of drought-tolerant mechanisms in Gossypium stocksii.</title>
        <authorList>
            <person name="Yu D."/>
            <person name="Ke L."/>
            <person name="Zhang D."/>
            <person name="Wu Y."/>
            <person name="Sun Y."/>
            <person name="Mei J."/>
            <person name="Sun J."/>
            <person name="Sun Y."/>
        </authorList>
    </citation>
    <scope>NUCLEOTIDE SEQUENCE [LARGE SCALE GENOMIC DNA]</scope>
    <source>
        <strain evidence="3">cv. E1</strain>
        <tissue evidence="2">Leaf</tissue>
    </source>
</reference>
<proteinExistence type="predicted"/>
<comment type="caution">
    <text evidence="2">The sequence shown here is derived from an EMBL/GenBank/DDBJ whole genome shotgun (WGS) entry which is preliminary data.</text>
</comment>
<dbReference type="EMBL" id="JAIQCV010000009">
    <property type="protein sequence ID" value="KAH1064187.1"/>
    <property type="molecule type" value="Genomic_DNA"/>
</dbReference>
<sequence>MPQGIKEYIFSFASSSSTKRPSLKELIPSLQVTLVEIKVITLGLLDSMENEEIKKKEFENSFHSTQEALEEVHELYKKLEEDNSKMVKHFVTCQVAGGPFDTRKVNLNALSHFIDAQLGFDIRFPLEPAWEEFVEEWKNSSKLFVADEPIAFSVAPVTNSKKGKSEDTREDVDELNANV</sequence>
<evidence type="ECO:0000313" key="2">
    <source>
        <dbReference type="EMBL" id="KAH1064187.1"/>
    </source>
</evidence>
<protein>
    <submittedName>
        <fullName evidence="2">Uncharacterized protein</fullName>
    </submittedName>
</protein>
<feature type="compositionally biased region" description="Acidic residues" evidence="1">
    <location>
        <begin position="168"/>
        <end position="179"/>
    </location>
</feature>
<evidence type="ECO:0000313" key="3">
    <source>
        <dbReference type="Proteomes" id="UP000828251"/>
    </source>
</evidence>